<comment type="caution">
    <text evidence="3">The sequence shown here is derived from an EMBL/GenBank/DDBJ whole genome shotgun (WGS) entry which is preliminary data.</text>
</comment>
<organism evidence="3 4">
    <name type="scientific">Megalops atlanticus</name>
    <name type="common">Tarpon</name>
    <name type="synonym">Clupea gigantea</name>
    <dbReference type="NCBI Taxonomy" id="7932"/>
    <lineage>
        <taxon>Eukaryota</taxon>
        <taxon>Metazoa</taxon>
        <taxon>Chordata</taxon>
        <taxon>Craniata</taxon>
        <taxon>Vertebrata</taxon>
        <taxon>Euteleostomi</taxon>
        <taxon>Actinopterygii</taxon>
        <taxon>Neopterygii</taxon>
        <taxon>Teleostei</taxon>
        <taxon>Elopiformes</taxon>
        <taxon>Megalopidae</taxon>
        <taxon>Megalops</taxon>
    </lineage>
</organism>
<dbReference type="AlphaFoldDB" id="A0A9D3QL82"/>
<dbReference type="InterPro" id="IPR008011">
    <property type="entry name" value="Complex1_LYR_dom"/>
</dbReference>
<dbReference type="EMBL" id="JAFDVH010000001">
    <property type="protein sequence ID" value="KAG7492082.1"/>
    <property type="molecule type" value="Genomic_DNA"/>
</dbReference>
<comment type="similarity">
    <text evidence="1">Belongs to the complex I LYR family.</text>
</comment>
<dbReference type="Proteomes" id="UP001046870">
    <property type="component" value="Chromosome 1"/>
</dbReference>
<feature type="domain" description="Complex 1 LYR protein" evidence="2">
    <location>
        <begin position="53"/>
        <end position="118"/>
    </location>
</feature>
<evidence type="ECO:0000259" key="2">
    <source>
        <dbReference type="Pfam" id="PF05347"/>
    </source>
</evidence>
<dbReference type="InterPro" id="IPR040330">
    <property type="entry name" value="LYRM1"/>
</dbReference>
<sequence>MSSHGTSVISEATGGEGRRVCSQIPLRIITDKSQPSTQHSSLTLCQMTAATRQEVLSLYRRVLRIARSWQAQSALPQDTKSERDYIAQEARMLFRQNQQVTDPESIKKCIEECRARIEIGLHYRNPYPRPTYLPPMGLATQKGRKLRAQERLRKQAKPIYLESHDETS</sequence>
<evidence type="ECO:0000256" key="1">
    <source>
        <dbReference type="ARBA" id="ARBA00009508"/>
    </source>
</evidence>
<dbReference type="InterPro" id="IPR045294">
    <property type="entry name" value="Complex1_LYR_LYRM1"/>
</dbReference>
<dbReference type="PANTHER" id="PTHR14273:SF0">
    <property type="entry name" value="LYR MOTIF-CONTAINING PROTEIN 1"/>
    <property type="match status" value="1"/>
</dbReference>
<dbReference type="Pfam" id="PF05347">
    <property type="entry name" value="Complex1_LYR"/>
    <property type="match status" value="1"/>
</dbReference>
<gene>
    <name evidence="3" type="ORF">MATL_G00010700</name>
</gene>
<proteinExistence type="inferred from homology"/>
<reference evidence="3" key="1">
    <citation type="submission" date="2021-01" db="EMBL/GenBank/DDBJ databases">
        <authorList>
            <person name="Zahm M."/>
            <person name="Roques C."/>
            <person name="Cabau C."/>
            <person name="Klopp C."/>
            <person name="Donnadieu C."/>
            <person name="Jouanno E."/>
            <person name="Lampietro C."/>
            <person name="Louis A."/>
            <person name="Herpin A."/>
            <person name="Echchiki A."/>
            <person name="Berthelot C."/>
            <person name="Parey E."/>
            <person name="Roest-Crollius H."/>
            <person name="Braasch I."/>
            <person name="Postlethwait J."/>
            <person name="Bobe J."/>
            <person name="Montfort J."/>
            <person name="Bouchez O."/>
            <person name="Begum T."/>
            <person name="Mejri S."/>
            <person name="Adams A."/>
            <person name="Chen W.-J."/>
            <person name="Guiguen Y."/>
        </authorList>
    </citation>
    <scope>NUCLEOTIDE SEQUENCE</scope>
    <source>
        <strain evidence="3">YG-15Mar2019-1</strain>
        <tissue evidence="3">Brain</tissue>
    </source>
</reference>
<protein>
    <recommendedName>
        <fullName evidence="2">Complex 1 LYR protein domain-containing protein</fullName>
    </recommendedName>
</protein>
<dbReference type="GO" id="GO:0005739">
    <property type="term" value="C:mitochondrion"/>
    <property type="evidence" value="ECO:0007669"/>
    <property type="project" value="TreeGrafter"/>
</dbReference>
<dbReference type="OrthoDB" id="275715at2759"/>
<evidence type="ECO:0000313" key="3">
    <source>
        <dbReference type="EMBL" id="KAG7492082.1"/>
    </source>
</evidence>
<dbReference type="PANTHER" id="PTHR14273">
    <property type="entry name" value="LYR MOTIF-CONTAINING PROTEIN 1"/>
    <property type="match status" value="1"/>
</dbReference>
<name>A0A9D3QL82_MEGAT</name>
<dbReference type="CDD" id="cd20261">
    <property type="entry name" value="Complex1_LYR_LYRM1"/>
    <property type="match status" value="1"/>
</dbReference>
<evidence type="ECO:0000313" key="4">
    <source>
        <dbReference type="Proteomes" id="UP001046870"/>
    </source>
</evidence>
<accession>A0A9D3QL82</accession>
<keyword evidence="4" id="KW-1185">Reference proteome</keyword>